<accession>A0A6J4LT16</accession>
<dbReference type="EMBL" id="CADCTR010002237">
    <property type="protein sequence ID" value="CAA9340658.1"/>
    <property type="molecule type" value="Genomic_DNA"/>
</dbReference>
<keyword evidence="1" id="KW-0812">Transmembrane</keyword>
<evidence type="ECO:0000256" key="1">
    <source>
        <dbReference type="SAM" id="Phobius"/>
    </source>
</evidence>
<reference evidence="2" key="1">
    <citation type="submission" date="2020-02" db="EMBL/GenBank/DDBJ databases">
        <authorList>
            <person name="Meier V. D."/>
        </authorList>
    </citation>
    <scope>NUCLEOTIDE SEQUENCE</scope>
    <source>
        <strain evidence="2">AVDCRST_MAG93</strain>
    </source>
</reference>
<proteinExistence type="predicted"/>
<keyword evidence="1" id="KW-1133">Transmembrane helix</keyword>
<name>A0A6J4LT16_9CHLR</name>
<organism evidence="2">
    <name type="scientific">uncultured Chloroflexia bacterium</name>
    <dbReference type="NCBI Taxonomy" id="1672391"/>
    <lineage>
        <taxon>Bacteria</taxon>
        <taxon>Bacillati</taxon>
        <taxon>Chloroflexota</taxon>
        <taxon>Chloroflexia</taxon>
        <taxon>environmental samples</taxon>
    </lineage>
</organism>
<protein>
    <submittedName>
        <fullName evidence="2">Uncharacterized protein</fullName>
    </submittedName>
</protein>
<feature type="transmembrane region" description="Helical" evidence="1">
    <location>
        <begin position="61"/>
        <end position="94"/>
    </location>
</feature>
<keyword evidence="1" id="KW-0472">Membrane</keyword>
<feature type="transmembrane region" description="Helical" evidence="1">
    <location>
        <begin position="27"/>
        <end position="49"/>
    </location>
</feature>
<sequence length="98" mass="10866">MAHARPDLAGEAKACMKNPGYFVQAPAIYSVVTGLFVILFALYLASALLHKKRPRDAERHVTMFGFLLLVPTVLTQHLPPLILPLLSLFLAAYLHKAR</sequence>
<dbReference type="AlphaFoldDB" id="A0A6J4LT16"/>
<evidence type="ECO:0000313" key="2">
    <source>
        <dbReference type="EMBL" id="CAA9340658.1"/>
    </source>
</evidence>
<gene>
    <name evidence="2" type="ORF">AVDCRST_MAG93-6641</name>
</gene>